<dbReference type="InterPro" id="IPR056494">
    <property type="entry name" value="DUF7108_C"/>
</dbReference>
<evidence type="ECO:0000259" key="2">
    <source>
        <dbReference type="Pfam" id="PF23418"/>
    </source>
</evidence>
<keyword evidence="5" id="KW-1185">Reference proteome</keyword>
<name>A0ABD6DHT4_9EURY</name>
<evidence type="ECO:0000313" key="4">
    <source>
        <dbReference type="EMBL" id="MFD1644789.1"/>
    </source>
</evidence>
<sequence>MSGKYNTSNDDTAADEQGENELPQSVVDEAERLSRLARETVDDAEGEAYRERRADLVGEHGYAARVRSEDEATLVCYPQEWLEDGVVQMDRIEDTSRAVEVPLSGPGDPDEWRAVDEHNRELVEQVREEHGEVHARNATAFADFAGNHYAKPVESLTAGEMEEFIEEYYPRNAWPSDEQTAVVEQSLELVYETAGERVPGS</sequence>
<dbReference type="EMBL" id="JBHUDO010000001">
    <property type="protein sequence ID" value="MFD1644789.1"/>
    <property type="molecule type" value="Genomic_DNA"/>
</dbReference>
<evidence type="ECO:0000256" key="1">
    <source>
        <dbReference type="SAM" id="MobiDB-lite"/>
    </source>
</evidence>
<dbReference type="InterPro" id="IPR055532">
    <property type="entry name" value="DUF7108_N"/>
</dbReference>
<comment type="caution">
    <text evidence="4">The sequence shown here is derived from an EMBL/GenBank/DDBJ whole genome shotgun (WGS) entry which is preliminary data.</text>
</comment>
<dbReference type="RefSeq" id="WP_256400038.1">
    <property type="nucleotide sequence ID" value="NZ_JANHJR010000002.1"/>
</dbReference>
<dbReference type="Pfam" id="PF23418">
    <property type="entry name" value="DUF7108"/>
    <property type="match status" value="1"/>
</dbReference>
<dbReference type="AlphaFoldDB" id="A0ABD6DHT4"/>
<evidence type="ECO:0000259" key="3">
    <source>
        <dbReference type="Pfam" id="PF23420"/>
    </source>
</evidence>
<gene>
    <name evidence="4" type="ORF">ACFSBL_03745</name>
</gene>
<reference evidence="4 5" key="1">
    <citation type="journal article" date="2019" name="Int. J. Syst. Evol. Microbiol.">
        <title>The Global Catalogue of Microorganisms (GCM) 10K type strain sequencing project: providing services to taxonomists for standard genome sequencing and annotation.</title>
        <authorList>
            <consortium name="The Broad Institute Genomics Platform"/>
            <consortium name="The Broad Institute Genome Sequencing Center for Infectious Disease"/>
            <person name="Wu L."/>
            <person name="Ma J."/>
        </authorList>
    </citation>
    <scope>NUCLEOTIDE SEQUENCE [LARGE SCALE GENOMIC DNA]</scope>
    <source>
        <strain evidence="4 5">CGMCC 1.10390</strain>
    </source>
</reference>
<proteinExistence type="predicted"/>
<feature type="domain" description="DUF7108" evidence="3">
    <location>
        <begin position="110"/>
        <end position="198"/>
    </location>
</feature>
<protein>
    <submittedName>
        <fullName evidence="4">RnhA operon protein</fullName>
    </submittedName>
</protein>
<feature type="compositionally biased region" description="Basic and acidic residues" evidence="1">
    <location>
        <begin position="29"/>
        <end position="51"/>
    </location>
</feature>
<feature type="domain" description="DUF7108" evidence="2">
    <location>
        <begin position="21"/>
        <end position="105"/>
    </location>
</feature>
<dbReference type="Pfam" id="PF23420">
    <property type="entry name" value="DUF7108_C"/>
    <property type="match status" value="1"/>
</dbReference>
<feature type="region of interest" description="Disordered" evidence="1">
    <location>
        <begin position="1"/>
        <end position="51"/>
    </location>
</feature>
<organism evidence="4 5">
    <name type="scientific">Haloarchaeobius litoreus</name>
    <dbReference type="NCBI Taxonomy" id="755306"/>
    <lineage>
        <taxon>Archaea</taxon>
        <taxon>Methanobacteriati</taxon>
        <taxon>Methanobacteriota</taxon>
        <taxon>Stenosarchaea group</taxon>
        <taxon>Halobacteria</taxon>
        <taxon>Halobacteriales</taxon>
        <taxon>Halorubellaceae</taxon>
        <taxon>Haloarchaeobius</taxon>
    </lineage>
</organism>
<evidence type="ECO:0000313" key="5">
    <source>
        <dbReference type="Proteomes" id="UP001597034"/>
    </source>
</evidence>
<accession>A0ABD6DHT4</accession>
<dbReference type="Proteomes" id="UP001597034">
    <property type="component" value="Unassembled WGS sequence"/>
</dbReference>
<feature type="compositionally biased region" description="Polar residues" evidence="1">
    <location>
        <begin position="1"/>
        <end position="11"/>
    </location>
</feature>